<dbReference type="STRING" id="272558.gene:10728224"/>
<organism evidence="2 3">
    <name type="scientific">Halalkalibacterium halodurans (strain ATCC BAA-125 / DSM 18197 / FERM 7344 / JCM 9153 / C-125)</name>
    <name type="common">Bacillus halodurans</name>
    <dbReference type="NCBI Taxonomy" id="272558"/>
    <lineage>
        <taxon>Bacteria</taxon>
        <taxon>Bacillati</taxon>
        <taxon>Bacillota</taxon>
        <taxon>Bacilli</taxon>
        <taxon>Bacillales</taxon>
        <taxon>Bacillaceae</taxon>
        <taxon>Halalkalibacterium (ex Joshi et al. 2022)</taxon>
    </lineage>
</organism>
<evidence type="ECO:0000313" key="2">
    <source>
        <dbReference type="EMBL" id="BAB06045.1"/>
    </source>
</evidence>
<feature type="coiled-coil region" evidence="1">
    <location>
        <begin position="36"/>
        <end position="63"/>
    </location>
</feature>
<dbReference type="AlphaFoldDB" id="Q9KAG1"/>
<keyword evidence="3" id="KW-1185">Reference proteome</keyword>
<dbReference type="Proteomes" id="UP000001258">
    <property type="component" value="Chromosome"/>
</dbReference>
<dbReference type="KEGG" id="bha:BH2326"/>
<keyword evidence="1" id="KW-0175">Coiled coil</keyword>
<dbReference type="OrthoDB" id="2937672at2"/>
<protein>
    <submittedName>
        <fullName evidence="2">BH2326 protein</fullName>
    </submittedName>
</protein>
<name>Q9KAG1_HALH5</name>
<sequence length="121" mass="13992">MEWILVILFVVAIGLLVASFFTDQTKKQDEQLERFSVSLMEEIQELQKQIRQIELDNEITAAEAGVKRSSEERQLVRQVLDLHQRGYSIESIATKVQQPEQEVERLIAPFVEEGRQVVHDA</sequence>
<gene>
    <name evidence="2" type="ordered locus">BH2326</name>
</gene>
<evidence type="ECO:0000313" key="3">
    <source>
        <dbReference type="Proteomes" id="UP000001258"/>
    </source>
</evidence>
<accession>Q9KAG1</accession>
<dbReference type="EMBL" id="BA000004">
    <property type="protein sequence ID" value="BAB06045.1"/>
    <property type="molecule type" value="Genomic_DNA"/>
</dbReference>
<reference evidence="2 3" key="1">
    <citation type="journal article" date="2000" name="Nucleic Acids Res.">
        <title>Complete genome sequence of the alkaliphilic bacterium Bacillus halodurans and genomic sequence comparison with Bacillus subtilis.</title>
        <authorList>
            <person name="Takami H."/>
            <person name="Nakasone K."/>
            <person name="Takaki Y."/>
            <person name="Maeno G."/>
            <person name="Sasaki R."/>
            <person name="Masui N."/>
            <person name="Fuji F."/>
            <person name="Hirama C."/>
            <person name="Nakamura Y."/>
            <person name="Ogasawara N."/>
            <person name="Kuhara S."/>
            <person name="Horikoshi K."/>
        </authorList>
    </citation>
    <scope>NUCLEOTIDE SEQUENCE [LARGE SCALE GENOMIC DNA]</scope>
    <source>
        <strain evidence="3">ATCC BAA-125 / DSM 18197 / FERM 7344 / JCM 9153 / C-125</strain>
    </source>
</reference>
<proteinExistence type="predicted"/>
<evidence type="ECO:0000256" key="1">
    <source>
        <dbReference type="SAM" id="Coils"/>
    </source>
</evidence>
<dbReference type="HOGENOM" id="CLU_142821_1_1_9"/>
<dbReference type="eggNOG" id="ENOG5030FYQ">
    <property type="taxonomic scope" value="Bacteria"/>
</dbReference>
<dbReference type="PIR" id="F83940">
    <property type="entry name" value="F83940"/>
</dbReference>
<dbReference type="RefSeq" id="WP_010898482.1">
    <property type="nucleotide sequence ID" value="NC_002570.2"/>
</dbReference>